<organism evidence="5 6">
    <name type="scientific">Candidatus Anaerobiospirillum pullicola</name>
    <dbReference type="NCBI Taxonomy" id="2838451"/>
    <lineage>
        <taxon>Bacteria</taxon>
        <taxon>Pseudomonadati</taxon>
        <taxon>Pseudomonadota</taxon>
        <taxon>Gammaproteobacteria</taxon>
        <taxon>Aeromonadales</taxon>
        <taxon>Succinivibrionaceae</taxon>
        <taxon>Anaerobiospirillum</taxon>
    </lineage>
</organism>
<dbReference type="Pfam" id="PF02780">
    <property type="entry name" value="Transketolase_C"/>
    <property type="match status" value="1"/>
</dbReference>
<gene>
    <name evidence="5" type="ORF">H9847_01115</name>
</gene>
<dbReference type="InterPro" id="IPR005475">
    <property type="entry name" value="Transketolase-like_Pyr-bd"/>
</dbReference>
<evidence type="ECO:0000256" key="1">
    <source>
        <dbReference type="ARBA" id="ARBA00001964"/>
    </source>
</evidence>
<dbReference type="InterPro" id="IPR009014">
    <property type="entry name" value="Transketo_C/PFOR_II"/>
</dbReference>
<dbReference type="Gene3D" id="3.40.50.920">
    <property type="match status" value="1"/>
</dbReference>
<keyword evidence="3" id="KW-0786">Thiamine pyrophosphate</keyword>
<reference evidence="5" key="1">
    <citation type="journal article" date="2021" name="PeerJ">
        <title>Extensive microbial diversity within the chicken gut microbiome revealed by metagenomics and culture.</title>
        <authorList>
            <person name="Gilroy R."/>
            <person name="Ravi A."/>
            <person name="Getino M."/>
            <person name="Pursley I."/>
            <person name="Horton D.L."/>
            <person name="Alikhan N.F."/>
            <person name="Baker D."/>
            <person name="Gharbi K."/>
            <person name="Hall N."/>
            <person name="Watson M."/>
            <person name="Adriaenssens E.M."/>
            <person name="Foster-Nyarko E."/>
            <person name="Jarju S."/>
            <person name="Secka A."/>
            <person name="Antonio M."/>
            <person name="Oren A."/>
            <person name="Chaudhuri R.R."/>
            <person name="La Ragione R."/>
            <person name="Hildebrand F."/>
            <person name="Pallen M.J."/>
        </authorList>
    </citation>
    <scope>NUCLEOTIDE SEQUENCE</scope>
    <source>
        <strain evidence="5">378</strain>
    </source>
</reference>
<dbReference type="Gene3D" id="3.40.50.970">
    <property type="match status" value="1"/>
</dbReference>
<dbReference type="InterPro" id="IPR033248">
    <property type="entry name" value="Transketolase_C"/>
</dbReference>
<evidence type="ECO:0000256" key="3">
    <source>
        <dbReference type="ARBA" id="ARBA00023052"/>
    </source>
</evidence>
<dbReference type="SUPFAM" id="SSF52518">
    <property type="entry name" value="Thiamin diphosphate-binding fold (THDP-binding)"/>
    <property type="match status" value="1"/>
</dbReference>
<evidence type="ECO:0000259" key="4">
    <source>
        <dbReference type="SMART" id="SM00861"/>
    </source>
</evidence>
<comment type="similarity">
    <text evidence="2">Belongs to the transketolase family.</text>
</comment>
<dbReference type="SMART" id="SM00861">
    <property type="entry name" value="Transket_pyr"/>
    <property type="match status" value="1"/>
</dbReference>
<name>A0A948TEA3_9GAMM</name>
<dbReference type="EMBL" id="JAHLFE010000017">
    <property type="protein sequence ID" value="MBU3843465.1"/>
    <property type="molecule type" value="Genomic_DNA"/>
</dbReference>
<protein>
    <recommendedName>
        <fullName evidence="4">Transketolase-like pyrimidine-binding domain-containing protein</fullName>
    </recommendedName>
</protein>
<feature type="domain" description="Transketolase-like pyrimidine-binding" evidence="4">
    <location>
        <begin position="14"/>
        <end position="180"/>
    </location>
</feature>
<dbReference type="InterPro" id="IPR051157">
    <property type="entry name" value="PDH/Transketolase"/>
</dbReference>
<dbReference type="PANTHER" id="PTHR43825">
    <property type="entry name" value="PYRUVATE DEHYDROGENASE E1 COMPONENT"/>
    <property type="match status" value="1"/>
</dbReference>
<evidence type="ECO:0000256" key="2">
    <source>
        <dbReference type="ARBA" id="ARBA00007131"/>
    </source>
</evidence>
<sequence>MALNAEKLVSMARQDPNLVYGEALLNIAATHDKVLALTADTGHYVGAEEFAAQFPERFFDVGISEQNLIGMAAGLAASGYNVFASTFAVFITERVFELLKLDVAYRHLNVKLIGLSSGLSTTTMGNSHYCCDDVAMTTLLPGFTVLAPGDKAELYEMVTQLQDFAGPVYVRINVNQMLHTSPFTLTLGKAMCMTPETELGVQTDAVDVCLLSYGSMVSEALRAAKAITRKGYKAAVYNFHTLKPLDEEALRLILTSSKLVVTLEEHYVQGGLGSMVAQFKGLHDLPAKLLTYGIAQGFFSAGSYLHLLKESRLGASFIVPEVLQVLAAL</sequence>
<dbReference type="Proteomes" id="UP000733611">
    <property type="component" value="Unassembled WGS sequence"/>
</dbReference>
<dbReference type="Pfam" id="PF02779">
    <property type="entry name" value="Transket_pyr"/>
    <property type="match status" value="1"/>
</dbReference>
<dbReference type="PANTHER" id="PTHR43825:SF1">
    <property type="entry name" value="TRANSKETOLASE-LIKE PYRIMIDINE-BINDING DOMAIN-CONTAINING PROTEIN"/>
    <property type="match status" value="1"/>
</dbReference>
<comment type="caution">
    <text evidence="5">The sequence shown here is derived from an EMBL/GenBank/DDBJ whole genome shotgun (WGS) entry which is preliminary data.</text>
</comment>
<comment type="cofactor">
    <cofactor evidence="1">
        <name>thiamine diphosphate</name>
        <dbReference type="ChEBI" id="CHEBI:58937"/>
    </cofactor>
</comment>
<dbReference type="InterPro" id="IPR029061">
    <property type="entry name" value="THDP-binding"/>
</dbReference>
<dbReference type="FunFam" id="3.40.50.970:FF:000129">
    <property type="entry name" value="Transketolase"/>
    <property type="match status" value="1"/>
</dbReference>
<reference evidence="5" key="2">
    <citation type="submission" date="2021-04" db="EMBL/GenBank/DDBJ databases">
        <authorList>
            <person name="Gilroy R."/>
        </authorList>
    </citation>
    <scope>NUCLEOTIDE SEQUENCE</scope>
    <source>
        <strain evidence="5">378</strain>
    </source>
</reference>
<dbReference type="SUPFAM" id="SSF52922">
    <property type="entry name" value="TK C-terminal domain-like"/>
    <property type="match status" value="1"/>
</dbReference>
<proteinExistence type="inferred from homology"/>
<dbReference type="CDD" id="cd07033">
    <property type="entry name" value="TPP_PYR_DXS_TK_like"/>
    <property type="match status" value="1"/>
</dbReference>
<evidence type="ECO:0000313" key="6">
    <source>
        <dbReference type="Proteomes" id="UP000733611"/>
    </source>
</evidence>
<dbReference type="AlphaFoldDB" id="A0A948TEA3"/>
<evidence type="ECO:0000313" key="5">
    <source>
        <dbReference type="EMBL" id="MBU3843465.1"/>
    </source>
</evidence>
<accession>A0A948TEA3</accession>